<dbReference type="OMA" id="CAVHRGQ"/>
<dbReference type="SUPFAM" id="SSF46894">
    <property type="entry name" value="C-terminal effector domain of the bipartite response regulators"/>
    <property type="match status" value="1"/>
</dbReference>
<dbReference type="OrthoDB" id="27092at2"/>
<dbReference type="Gene3D" id="1.10.10.10">
    <property type="entry name" value="Winged helix-like DNA-binding domain superfamily/Winged helix DNA-binding domain"/>
    <property type="match status" value="1"/>
</dbReference>
<dbReference type="PRINTS" id="PR00038">
    <property type="entry name" value="HTHLUXR"/>
</dbReference>
<dbReference type="Gene3D" id="1.25.40.10">
    <property type="entry name" value="Tetratricopeptide repeat domain"/>
    <property type="match status" value="1"/>
</dbReference>
<dbReference type="Pfam" id="PF00196">
    <property type="entry name" value="GerE"/>
    <property type="match status" value="1"/>
</dbReference>
<dbReference type="Proteomes" id="UP000060513">
    <property type="component" value="Chromosome"/>
</dbReference>
<protein>
    <submittedName>
        <fullName evidence="1">LuxR family transcriptional regulator</fullName>
    </submittedName>
</protein>
<dbReference type="InterPro" id="IPR000792">
    <property type="entry name" value="Tscrpt_reg_LuxR_C"/>
</dbReference>
<dbReference type="PROSITE" id="PS00622">
    <property type="entry name" value="HTH_LUXR_1"/>
    <property type="match status" value="1"/>
</dbReference>
<reference evidence="1 2" key="1">
    <citation type="submission" date="2015-08" db="EMBL/GenBank/DDBJ databases">
        <title>Genome sequence of the pristinamycin over-producing bacterium Streptomyces pristinaespiralis HCCB10218.</title>
        <authorList>
            <person name="Tian J."/>
            <person name="Yang J."/>
            <person name="Li L."/>
            <person name="Ruan L."/>
            <person name="Wei W."/>
            <person name="Zheng G."/>
            <person name="Wei Z."/>
            <person name="Yang S."/>
            <person name="Ge M."/>
            <person name="Jiang W."/>
            <person name="Lu Y."/>
        </authorList>
    </citation>
    <scope>NUCLEOTIDE SEQUENCE [LARGE SCALE GENOMIC DNA]</scope>
    <source>
        <strain evidence="1 2">HCCB 10218</strain>
    </source>
</reference>
<dbReference type="GO" id="GO:0006355">
    <property type="term" value="P:regulation of DNA-templated transcription"/>
    <property type="evidence" value="ECO:0007669"/>
    <property type="project" value="InterPro"/>
</dbReference>
<dbReference type="InterPro" id="IPR039420">
    <property type="entry name" value="WalR-like"/>
</dbReference>
<dbReference type="PANTHER" id="PTHR43214:SF37">
    <property type="entry name" value="TRANSCRIPTIONAL REGULATORY PROTEIN YDFI"/>
    <property type="match status" value="1"/>
</dbReference>
<dbReference type="GeneID" id="97238712"/>
<evidence type="ECO:0000313" key="1">
    <source>
        <dbReference type="EMBL" id="ALC21941.1"/>
    </source>
</evidence>
<sequence length="557" mass="59629">MAMTGDLERGRAACAARAWAEAYKALELADRAGPLGADDLELLATCAYMTGRHEDMVSGMERAYGSHLEAARPLSAVRCAFWAGVDLALRGETGRAGGWFGRAHRLVDAEEGACAEEGYLLMPAVMAQRAGGDLAGACATAARAVAVAERFGDADLLALALHEQGHCLVRDGRVQEGLRLLDEAMVSVTADDLSPLVTGLIYCAVIAACRAVYEFRRAQEWTEALTAWCRQQPDMVAFSGQCLVHRAEIMQLHGAWPDALAEAERAGERFRQEMNQGAAARSYYRQAEIHRLQGELKEAEEAYRDAGRCGGDPQPGLALLRLAQGNEGAAVAAIRRVVAETTEPLERARLLPACVDIMLAVGDTGAARTACDELGAIAATYRGGVLSVMAAAARGSVDLAAGDARSALIALRRAELGWRELDAPYETAHVRMLIGRACRALGDDETAGIELEAARVGFERLRAAPDLARLDPFPRDAAAEQAPRHAPAHGPGGVLRLTPREQAVLRLVAAGKHNREIASELVISEHTVARHIQNIFAKLDVSSRTAASVFAYEHHLV</sequence>
<dbReference type="InterPro" id="IPR011990">
    <property type="entry name" value="TPR-like_helical_dom_sf"/>
</dbReference>
<organism evidence="1">
    <name type="scientific">Streptomyces pristinaespiralis</name>
    <dbReference type="NCBI Taxonomy" id="38300"/>
    <lineage>
        <taxon>Bacteria</taxon>
        <taxon>Bacillati</taxon>
        <taxon>Actinomycetota</taxon>
        <taxon>Actinomycetes</taxon>
        <taxon>Kitasatosporales</taxon>
        <taxon>Streptomycetaceae</taxon>
        <taxon>Streptomyces</taxon>
    </lineage>
</organism>
<evidence type="ECO:0000313" key="2">
    <source>
        <dbReference type="Proteomes" id="UP000060513"/>
    </source>
</evidence>
<dbReference type="KEGG" id="spri:SPRI_3635"/>
<name>A0A0M4D6D1_STRPR</name>
<dbReference type="PANTHER" id="PTHR43214">
    <property type="entry name" value="TWO-COMPONENT RESPONSE REGULATOR"/>
    <property type="match status" value="1"/>
</dbReference>
<dbReference type="SUPFAM" id="SSF48452">
    <property type="entry name" value="TPR-like"/>
    <property type="match status" value="1"/>
</dbReference>
<dbReference type="CDD" id="cd06170">
    <property type="entry name" value="LuxR_C_like"/>
    <property type="match status" value="1"/>
</dbReference>
<dbReference type="PROSITE" id="PS50043">
    <property type="entry name" value="HTH_LUXR_2"/>
    <property type="match status" value="1"/>
</dbReference>
<dbReference type="GO" id="GO:0003677">
    <property type="term" value="F:DNA binding"/>
    <property type="evidence" value="ECO:0007669"/>
    <property type="project" value="InterPro"/>
</dbReference>
<dbReference type="InterPro" id="IPR016032">
    <property type="entry name" value="Sig_transdc_resp-reg_C-effctor"/>
</dbReference>
<accession>A0A0M4D6D1</accession>
<proteinExistence type="predicted"/>
<gene>
    <name evidence="1" type="ORF">SPRI_3635</name>
</gene>
<dbReference type="STRING" id="38300.SPRI_3635"/>
<dbReference type="PATRIC" id="fig|38300.4.peg.3814"/>
<dbReference type="InterPro" id="IPR036388">
    <property type="entry name" value="WH-like_DNA-bd_sf"/>
</dbReference>
<dbReference type="RefSeq" id="WP_005314603.1">
    <property type="nucleotide sequence ID" value="NZ_CP011340.1"/>
</dbReference>
<dbReference type="SMART" id="SM00421">
    <property type="entry name" value="HTH_LUXR"/>
    <property type="match status" value="1"/>
</dbReference>
<dbReference type="EMBL" id="CP011340">
    <property type="protein sequence ID" value="ALC21941.1"/>
    <property type="molecule type" value="Genomic_DNA"/>
</dbReference>
<dbReference type="AlphaFoldDB" id="A0A0M4D6D1"/>